<protein>
    <submittedName>
        <fullName evidence="4">NitT/TauT family transport system substrate-binding protein</fullName>
    </submittedName>
</protein>
<dbReference type="Proteomes" id="UP000199623">
    <property type="component" value="Unassembled WGS sequence"/>
</dbReference>
<dbReference type="GO" id="GO:0042597">
    <property type="term" value="C:periplasmic space"/>
    <property type="evidence" value="ECO:0007669"/>
    <property type="project" value="UniProtKB-SubCell"/>
</dbReference>
<dbReference type="EMBL" id="FNCC01000001">
    <property type="protein sequence ID" value="SDF35490.1"/>
    <property type="molecule type" value="Genomic_DNA"/>
</dbReference>
<evidence type="ECO:0000313" key="5">
    <source>
        <dbReference type="Proteomes" id="UP000199623"/>
    </source>
</evidence>
<dbReference type="PANTHER" id="PTHR30024:SF47">
    <property type="entry name" value="TAURINE-BINDING PERIPLASMIC PROTEIN"/>
    <property type="match status" value="1"/>
</dbReference>
<evidence type="ECO:0000256" key="1">
    <source>
        <dbReference type="ARBA" id="ARBA00004418"/>
    </source>
</evidence>
<dbReference type="STRING" id="200378.SAMN05216553_101232"/>
<dbReference type="OrthoDB" id="9815602at2"/>
<comment type="similarity">
    <text evidence="2">Belongs to the bacterial solute-binding protein SsuA/TauA family.</text>
</comment>
<dbReference type="Pfam" id="PF13379">
    <property type="entry name" value="NMT1_2"/>
    <property type="match status" value="1"/>
</dbReference>
<dbReference type="SUPFAM" id="SSF53850">
    <property type="entry name" value="Periplasmic binding protein-like II"/>
    <property type="match status" value="1"/>
</dbReference>
<proteinExistence type="inferred from homology"/>
<gene>
    <name evidence="4" type="ORF">SAMN05216553_101232</name>
</gene>
<keyword evidence="3" id="KW-0732">Signal</keyword>
<dbReference type="Gene3D" id="3.40.190.10">
    <property type="entry name" value="Periplasmic binding protein-like II"/>
    <property type="match status" value="3"/>
</dbReference>
<organism evidence="4 5">
    <name type="scientific">Lentzea fradiae</name>
    <dbReference type="NCBI Taxonomy" id="200378"/>
    <lineage>
        <taxon>Bacteria</taxon>
        <taxon>Bacillati</taxon>
        <taxon>Actinomycetota</taxon>
        <taxon>Actinomycetes</taxon>
        <taxon>Pseudonocardiales</taxon>
        <taxon>Pseudonocardiaceae</taxon>
        <taxon>Lentzea</taxon>
    </lineage>
</organism>
<dbReference type="RefSeq" id="WP_090044583.1">
    <property type="nucleotide sequence ID" value="NZ_FNCC01000001.1"/>
</dbReference>
<comment type="subcellular location">
    <subcellularLocation>
        <location evidence="1">Periplasm</location>
    </subcellularLocation>
</comment>
<evidence type="ECO:0000313" key="4">
    <source>
        <dbReference type="EMBL" id="SDF35490.1"/>
    </source>
</evidence>
<sequence length="298" mass="33560">MSKIKIEATSAIFYLPYYVAEEEGYFTDEGLDVELIRSRPADEAGLRFIEDPRKVSSFSSFKLFEAGASQLYNACEWGQLRRSQDSQVNGKVVARRAAVASQAIIVRPDSPYNVPGDLAGVRVGVNFHHGSHYLVLQLLEGFLRRDDINLVGIKGKERFEALRDGDIDAVAVMEPWITVAEKQGYKVLAEGHYFGAEIANDDLDAETFSKINRAVTRGVDKIHEDVRPYLKYFIQQAAPVAELDPEDFNLGRLRYIHPGPYPEDHFNRTLDWVASWGLIDSDNDFGKLVDTTKILQEA</sequence>
<dbReference type="PANTHER" id="PTHR30024">
    <property type="entry name" value="ALIPHATIC SULFONATES-BINDING PROTEIN-RELATED"/>
    <property type="match status" value="1"/>
</dbReference>
<evidence type="ECO:0000256" key="3">
    <source>
        <dbReference type="ARBA" id="ARBA00022729"/>
    </source>
</evidence>
<evidence type="ECO:0000256" key="2">
    <source>
        <dbReference type="ARBA" id="ARBA00010742"/>
    </source>
</evidence>
<name>A0A1G7KEN4_9PSEU</name>
<keyword evidence="5" id="KW-1185">Reference proteome</keyword>
<dbReference type="AlphaFoldDB" id="A0A1G7KEN4"/>
<accession>A0A1G7KEN4</accession>
<reference evidence="5" key="1">
    <citation type="submission" date="2016-10" db="EMBL/GenBank/DDBJ databases">
        <authorList>
            <person name="Varghese N."/>
            <person name="Submissions S."/>
        </authorList>
    </citation>
    <scope>NUCLEOTIDE SEQUENCE [LARGE SCALE GENOMIC DNA]</scope>
    <source>
        <strain evidence="5">CGMCC 4.3506</strain>
    </source>
</reference>